<evidence type="ECO:0000313" key="4">
    <source>
        <dbReference type="Proteomes" id="UP001152888"/>
    </source>
</evidence>
<feature type="compositionally biased region" description="Low complexity" evidence="1">
    <location>
        <begin position="21"/>
        <end position="34"/>
    </location>
</feature>
<dbReference type="InterPro" id="IPR016187">
    <property type="entry name" value="CTDL_fold"/>
</dbReference>
<dbReference type="SUPFAM" id="SSF56436">
    <property type="entry name" value="C-type lectin-like"/>
    <property type="match status" value="1"/>
</dbReference>
<gene>
    <name evidence="3" type="ORF">ACAOBT_LOCUS21125</name>
</gene>
<dbReference type="Gene3D" id="3.10.100.10">
    <property type="entry name" value="Mannose-Binding Protein A, subunit A"/>
    <property type="match status" value="1"/>
</dbReference>
<sequence length="287" mass="31132">MLAQTADTNDDELSVTSGTNSPLPGSSAASAPMPNTDTDDNLAGNAGAASDNMIWSIPTATTVRPNTTSAIPNTTPATPNTTPATPNTTPATPNTTPATPNTTPATTSTTPTPTPTPSTNAEDLPVYCSSGIGYYVERIMKADYFQAFFFCKYHGLELLSVTSRDMEKSLVDAFSNLDIADDTYFLTSAKSLDTISSSNKNEWVWMSSGKYMKYTNWQTTNDVWSSSRVRDDSNSCVKIFYDSRKISWVQTSCSELNHFVCQTGPLSGDPCRDKWGSKSFYPQVIME</sequence>
<feature type="region of interest" description="Disordered" evidence="1">
    <location>
        <begin position="63"/>
        <end position="120"/>
    </location>
</feature>
<evidence type="ECO:0000256" key="1">
    <source>
        <dbReference type="SAM" id="MobiDB-lite"/>
    </source>
</evidence>
<dbReference type="InterPro" id="IPR016186">
    <property type="entry name" value="C-type_lectin-like/link_sf"/>
</dbReference>
<feature type="compositionally biased region" description="Low complexity" evidence="1">
    <location>
        <begin position="65"/>
        <end position="120"/>
    </location>
</feature>
<organism evidence="3 4">
    <name type="scientific">Acanthoscelides obtectus</name>
    <name type="common">Bean weevil</name>
    <name type="synonym">Bruchus obtectus</name>
    <dbReference type="NCBI Taxonomy" id="200917"/>
    <lineage>
        <taxon>Eukaryota</taxon>
        <taxon>Metazoa</taxon>
        <taxon>Ecdysozoa</taxon>
        <taxon>Arthropoda</taxon>
        <taxon>Hexapoda</taxon>
        <taxon>Insecta</taxon>
        <taxon>Pterygota</taxon>
        <taxon>Neoptera</taxon>
        <taxon>Endopterygota</taxon>
        <taxon>Coleoptera</taxon>
        <taxon>Polyphaga</taxon>
        <taxon>Cucujiformia</taxon>
        <taxon>Chrysomeloidea</taxon>
        <taxon>Chrysomelidae</taxon>
        <taxon>Bruchinae</taxon>
        <taxon>Bruchini</taxon>
        <taxon>Acanthoscelides</taxon>
    </lineage>
</organism>
<dbReference type="EMBL" id="CAKOFQ010007157">
    <property type="protein sequence ID" value="CAH1992826.1"/>
    <property type="molecule type" value="Genomic_DNA"/>
</dbReference>
<comment type="caution">
    <text evidence="3">The sequence shown here is derived from an EMBL/GenBank/DDBJ whole genome shotgun (WGS) entry which is preliminary data.</text>
</comment>
<dbReference type="AlphaFoldDB" id="A0A9P0LK77"/>
<dbReference type="InterPro" id="IPR001304">
    <property type="entry name" value="C-type_lectin-like"/>
</dbReference>
<feature type="region of interest" description="Disordered" evidence="1">
    <location>
        <begin position="1"/>
        <end position="47"/>
    </location>
</feature>
<dbReference type="Proteomes" id="UP001152888">
    <property type="component" value="Unassembled WGS sequence"/>
</dbReference>
<dbReference type="Pfam" id="PF00059">
    <property type="entry name" value="Lectin_C"/>
    <property type="match status" value="1"/>
</dbReference>
<dbReference type="CDD" id="cd00037">
    <property type="entry name" value="CLECT"/>
    <property type="match status" value="1"/>
</dbReference>
<feature type="domain" description="C-type lectin" evidence="2">
    <location>
        <begin position="129"/>
        <end position="262"/>
    </location>
</feature>
<accession>A0A9P0LK77</accession>
<evidence type="ECO:0000259" key="2">
    <source>
        <dbReference type="PROSITE" id="PS50041"/>
    </source>
</evidence>
<keyword evidence="4" id="KW-1185">Reference proteome</keyword>
<evidence type="ECO:0000313" key="3">
    <source>
        <dbReference type="EMBL" id="CAH1992826.1"/>
    </source>
</evidence>
<proteinExistence type="predicted"/>
<dbReference type="PROSITE" id="PS50041">
    <property type="entry name" value="C_TYPE_LECTIN_2"/>
    <property type="match status" value="1"/>
</dbReference>
<protein>
    <recommendedName>
        <fullName evidence="2">C-type lectin domain-containing protein</fullName>
    </recommendedName>
</protein>
<dbReference type="OrthoDB" id="6767522at2759"/>
<reference evidence="3" key="1">
    <citation type="submission" date="2022-03" db="EMBL/GenBank/DDBJ databases">
        <authorList>
            <person name="Sayadi A."/>
        </authorList>
    </citation>
    <scope>NUCLEOTIDE SEQUENCE</scope>
</reference>
<name>A0A9P0LK77_ACAOB</name>